<dbReference type="PANTHER" id="PTHR43358:SF5">
    <property type="entry name" value="EXPORTED PROTEIN"/>
    <property type="match status" value="1"/>
</dbReference>
<protein>
    <recommendedName>
        <fullName evidence="6">Alpha/beta hydrolase</fullName>
    </recommendedName>
</protein>
<evidence type="ECO:0000313" key="4">
    <source>
        <dbReference type="EMBL" id="APC40627.1"/>
    </source>
</evidence>
<dbReference type="SUPFAM" id="SSF53474">
    <property type="entry name" value="alpha/beta-Hydrolases"/>
    <property type="match status" value="1"/>
</dbReference>
<dbReference type="KEGG" id="ceu:A7L45_11370"/>
<dbReference type="InterPro" id="IPR001375">
    <property type="entry name" value="Peptidase_S9_cat"/>
</dbReference>
<dbReference type="PANTHER" id="PTHR43358">
    <property type="entry name" value="ALPHA/BETA-HYDROLASE"/>
    <property type="match status" value="1"/>
</dbReference>
<feature type="transmembrane region" description="Helical" evidence="1">
    <location>
        <begin position="7"/>
        <end position="31"/>
    </location>
</feature>
<name>A0A1J0GH39_9CLOT</name>
<keyword evidence="1" id="KW-0472">Membrane</keyword>
<sequence length="304" mass="35313">MLIIISFIVILIIITSIILFVGWHFCSIVIYPEVINYTCTYDTGVKEGKIEKEKFDNLEKQEIYIDSEYNYKIHGFFFPNNNSKKVIILCHGITCSLYSSVKYMDMFLKKDFAIFIYDHRNHGLSGGCNTSFGYYEKFDLKKCTDWLFDKLGKDIIIGLHGESMGAGVALQNIAIDNRINFCIEDCGYSDAQDLFSRRLKKDYNINNFALIKLASKISKIRTGWDFKDVSPITTLPKVKVPILFIHGEDDDYVPTYMCKQMYAVTNSYKDMYIAQKAGHAQSYWNNKDEYTKRVYKFLMDINII</sequence>
<dbReference type="OrthoDB" id="9776685at2"/>
<evidence type="ECO:0000259" key="2">
    <source>
        <dbReference type="Pfam" id="PF00326"/>
    </source>
</evidence>
<proteinExistence type="predicted"/>
<evidence type="ECO:0000259" key="3">
    <source>
        <dbReference type="Pfam" id="PF00561"/>
    </source>
</evidence>
<gene>
    <name evidence="4" type="ORF">A7L45_11370</name>
</gene>
<dbReference type="InterPro" id="IPR052920">
    <property type="entry name" value="DNA-binding_regulatory"/>
</dbReference>
<dbReference type="GO" id="GO:0006508">
    <property type="term" value="P:proteolysis"/>
    <property type="evidence" value="ECO:0007669"/>
    <property type="project" value="InterPro"/>
</dbReference>
<dbReference type="Proteomes" id="UP000182569">
    <property type="component" value="Chromosome"/>
</dbReference>
<dbReference type="AlphaFoldDB" id="A0A1J0GH39"/>
<dbReference type="InterPro" id="IPR029058">
    <property type="entry name" value="AB_hydrolase_fold"/>
</dbReference>
<reference evidence="5" key="1">
    <citation type="journal article" date="2016" name="Front. Microbiol.">
        <title>Complete Genome Sequence of Clostridium estertheticum DSM 8809, a Microbe Identified in Spoiled Vacuum Packed Beef.</title>
        <authorList>
            <person name="Yu Z."/>
            <person name="Gunn L."/>
            <person name="Brennan E."/>
            <person name="Reid R."/>
            <person name="Wall P.G."/>
            <person name="Gaora O.P."/>
            <person name="Hurley D."/>
            <person name="Bolton D."/>
            <person name="Fanning S."/>
        </authorList>
    </citation>
    <scope>NUCLEOTIDE SEQUENCE [LARGE SCALE GENOMIC DNA]</scope>
    <source>
        <strain evidence="5">DSM 8809</strain>
    </source>
</reference>
<keyword evidence="1" id="KW-0812">Transmembrane</keyword>
<dbReference type="InterPro" id="IPR000073">
    <property type="entry name" value="AB_hydrolase_1"/>
</dbReference>
<feature type="domain" description="AB hydrolase-1" evidence="3">
    <location>
        <begin position="86"/>
        <end position="171"/>
    </location>
</feature>
<evidence type="ECO:0000313" key="5">
    <source>
        <dbReference type="Proteomes" id="UP000182569"/>
    </source>
</evidence>
<dbReference type="Pfam" id="PF00561">
    <property type="entry name" value="Abhydrolase_1"/>
    <property type="match status" value="1"/>
</dbReference>
<evidence type="ECO:0008006" key="6">
    <source>
        <dbReference type="Google" id="ProtNLM"/>
    </source>
</evidence>
<dbReference type="EMBL" id="CP015756">
    <property type="protein sequence ID" value="APC40627.1"/>
    <property type="molecule type" value="Genomic_DNA"/>
</dbReference>
<dbReference type="Pfam" id="PF00326">
    <property type="entry name" value="Peptidase_S9"/>
    <property type="match status" value="1"/>
</dbReference>
<evidence type="ECO:0000256" key="1">
    <source>
        <dbReference type="SAM" id="Phobius"/>
    </source>
</evidence>
<organism evidence="4 5">
    <name type="scientific">Clostridium estertheticum subsp. estertheticum</name>
    <dbReference type="NCBI Taxonomy" id="1552"/>
    <lineage>
        <taxon>Bacteria</taxon>
        <taxon>Bacillati</taxon>
        <taxon>Bacillota</taxon>
        <taxon>Clostridia</taxon>
        <taxon>Eubacteriales</taxon>
        <taxon>Clostridiaceae</taxon>
        <taxon>Clostridium</taxon>
    </lineage>
</organism>
<feature type="domain" description="Peptidase S9 prolyl oligopeptidase catalytic" evidence="2">
    <location>
        <begin position="225"/>
        <end position="299"/>
    </location>
</feature>
<keyword evidence="1" id="KW-1133">Transmembrane helix</keyword>
<keyword evidence="5" id="KW-1185">Reference proteome</keyword>
<dbReference type="STRING" id="1552.A7L45_11370"/>
<dbReference type="RefSeq" id="WP_071612917.1">
    <property type="nucleotide sequence ID" value="NZ_CP015756.1"/>
</dbReference>
<accession>A0A1J0GH39</accession>
<dbReference type="Gene3D" id="3.40.50.1820">
    <property type="entry name" value="alpha/beta hydrolase"/>
    <property type="match status" value="1"/>
</dbReference>
<dbReference type="GO" id="GO:0008236">
    <property type="term" value="F:serine-type peptidase activity"/>
    <property type="evidence" value="ECO:0007669"/>
    <property type="project" value="InterPro"/>
</dbReference>